<dbReference type="NCBIfam" id="TIGR02606">
    <property type="entry name" value="antidote_CC2985"/>
    <property type="match status" value="1"/>
</dbReference>
<organism evidence="5 6">
    <name type="scientific">Providencia rettgeri</name>
    <dbReference type="NCBI Taxonomy" id="587"/>
    <lineage>
        <taxon>Bacteria</taxon>
        <taxon>Pseudomonadati</taxon>
        <taxon>Pseudomonadota</taxon>
        <taxon>Gammaproteobacteria</taxon>
        <taxon>Enterobacterales</taxon>
        <taxon>Morganellaceae</taxon>
        <taxon>Providencia</taxon>
    </lineage>
</organism>
<gene>
    <name evidence="5" type="primary">parD1_3</name>
    <name evidence="5" type="ORF">NCTC11801_04831</name>
</gene>
<dbReference type="InterPro" id="IPR022789">
    <property type="entry name" value="ParD"/>
</dbReference>
<protein>
    <recommendedName>
        <fullName evidence="2">Antitoxin ParD</fullName>
    </recommendedName>
</protein>
<comment type="function">
    <text evidence="4">Antitoxin component of a type II toxin-antitoxin (TA) system. Neutralizes the effect of toxin ParE.</text>
</comment>
<dbReference type="Gene3D" id="6.10.10.120">
    <property type="entry name" value="Antitoxin ParD1-like"/>
    <property type="match status" value="1"/>
</dbReference>
<name>A0A379LQ97_PRORE</name>
<dbReference type="SUPFAM" id="SSF47598">
    <property type="entry name" value="Ribbon-helix-helix"/>
    <property type="match status" value="1"/>
</dbReference>
<dbReference type="EMBL" id="UGTZ01000002">
    <property type="protein sequence ID" value="SUD99104.1"/>
    <property type="molecule type" value="Genomic_DNA"/>
</dbReference>
<dbReference type="RefSeq" id="WP_115168418.1">
    <property type="nucleotide sequence ID" value="NZ_CP077318.1"/>
</dbReference>
<dbReference type="Proteomes" id="UP000254208">
    <property type="component" value="Unassembled WGS sequence"/>
</dbReference>
<dbReference type="InterPro" id="IPR010985">
    <property type="entry name" value="Ribbon_hlx_hlx"/>
</dbReference>
<comment type="similarity">
    <text evidence="1">Belongs to the ParD antitoxin family.</text>
</comment>
<sequence length="80" mass="9169">MSRVSSFTLGEHFTNFVNELLQSGRYGNASEVIRDALRMMESREQRIDNVRRMVCEGLDSSISKNNIDAIFEKAKKDINV</sequence>
<reference evidence="5 6" key="1">
    <citation type="submission" date="2018-06" db="EMBL/GenBank/DDBJ databases">
        <authorList>
            <consortium name="Pathogen Informatics"/>
            <person name="Doyle S."/>
        </authorList>
    </citation>
    <scope>NUCLEOTIDE SEQUENCE [LARGE SCALE GENOMIC DNA]</scope>
    <source>
        <strain evidence="5 6">NCTC11801</strain>
    </source>
</reference>
<proteinExistence type="inferred from homology"/>
<evidence type="ECO:0000256" key="2">
    <source>
        <dbReference type="ARBA" id="ARBA00017940"/>
    </source>
</evidence>
<evidence type="ECO:0000256" key="3">
    <source>
        <dbReference type="ARBA" id="ARBA00022649"/>
    </source>
</evidence>
<evidence type="ECO:0000256" key="1">
    <source>
        <dbReference type="ARBA" id="ARBA00008580"/>
    </source>
</evidence>
<dbReference type="GO" id="GO:0006355">
    <property type="term" value="P:regulation of DNA-templated transcription"/>
    <property type="evidence" value="ECO:0007669"/>
    <property type="project" value="InterPro"/>
</dbReference>
<dbReference type="Pfam" id="PF03693">
    <property type="entry name" value="ParD_antitoxin"/>
    <property type="match status" value="1"/>
</dbReference>
<dbReference type="PANTHER" id="PTHR36582">
    <property type="entry name" value="ANTITOXIN PARD"/>
    <property type="match status" value="1"/>
</dbReference>
<dbReference type="CDD" id="cd22231">
    <property type="entry name" value="RHH_NikR_HicB-like"/>
    <property type="match status" value="1"/>
</dbReference>
<evidence type="ECO:0000313" key="6">
    <source>
        <dbReference type="Proteomes" id="UP000254208"/>
    </source>
</evidence>
<accession>A0A379LQ97</accession>
<keyword evidence="3" id="KW-1277">Toxin-antitoxin system</keyword>
<dbReference type="PANTHER" id="PTHR36582:SF2">
    <property type="entry name" value="ANTITOXIN PARD"/>
    <property type="match status" value="1"/>
</dbReference>
<dbReference type="InterPro" id="IPR038296">
    <property type="entry name" value="ParD_sf"/>
</dbReference>
<evidence type="ECO:0000313" key="5">
    <source>
        <dbReference type="EMBL" id="SUD99104.1"/>
    </source>
</evidence>
<evidence type="ECO:0000256" key="4">
    <source>
        <dbReference type="ARBA" id="ARBA00037106"/>
    </source>
</evidence>
<dbReference type="GeneID" id="93674823"/>
<dbReference type="AlphaFoldDB" id="A0A379LQ97"/>